<feature type="coiled-coil region" evidence="4">
    <location>
        <begin position="768"/>
        <end position="868"/>
    </location>
</feature>
<feature type="region of interest" description="Disordered" evidence="5">
    <location>
        <begin position="271"/>
        <end position="291"/>
    </location>
</feature>
<name>A0A3E2HQ04_SCYLI</name>
<dbReference type="STRING" id="5539.A0A3E2HQ04"/>
<dbReference type="Pfam" id="PF12329">
    <property type="entry name" value="TMF_DNA_bd"/>
    <property type="match status" value="1"/>
</dbReference>
<evidence type="ECO:0000256" key="3">
    <source>
        <dbReference type="ARBA" id="ARBA00023054"/>
    </source>
</evidence>
<dbReference type="Pfam" id="PF12325">
    <property type="entry name" value="TMF_TATA_bd"/>
    <property type="match status" value="1"/>
</dbReference>
<evidence type="ECO:0000256" key="2">
    <source>
        <dbReference type="ARBA" id="ARBA00023034"/>
    </source>
</evidence>
<dbReference type="InterPro" id="IPR052602">
    <property type="entry name" value="Growth_transcription_reg"/>
</dbReference>
<feature type="non-terminal residue" evidence="7">
    <location>
        <position position="1"/>
    </location>
</feature>
<dbReference type="OrthoDB" id="74178at2759"/>
<protein>
    <recommendedName>
        <fullName evidence="6">TATA element modulatory factor 1 TATA binding domain-containing protein</fullName>
    </recommendedName>
</protein>
<dbReference type="PANTHER" id="PTHR46515">
    <property type="entry name" value="TATA ELEMENT MODULATORY FACTOR TMF1"/>
    <property type="match status" value="1"/>
</dbReference>
<evidence type="ECO:0000256" key="4">
    <source>
        <dbReference type="SAM" id="Coils"/>
    </source>
</evidence>
<evidence type="ECO:0000256" key="5">
    <source>
        <dbReference type="SAM" id="MobiDB-lite"/>
    </source>
</evidence>
<dbReference type="InterPro" id="IPR022092">
    <property type="entry name" value="TMF_DNA-bd"/>
</dbReference>
<comment type="subcellular location">
    <subcellularLocation>
        <location evidence="1">Golgi apparatus</location>
    </subcellularLocation>
</comment>
<evidence type="ECO:0000313" key="7">
    <source>
        <dbReference type="EMBL" id="RFU35417.1"/>
    </source>
</evidence>
<dbReference type="InterPro" id="IPR022091">
    <property type="entry name" value="TMF_TATA-bd"/>
</dbReference>
<comment type="caution">
    <text evidence="7">The sequence shown here is derived from an EMBL/GenBank/DDBJ whole genome shotgun (WGS) entry which is preliminary data.</text>
</comment>
<keyword evidence="3 4" id="KW-0175">Coiled coil</keyword>
<dbReference type="GO" id="GO:0005794">
    <property type="term" value="C:Golgi apparatus"/>
    <property type="evidence" value="ECO:0007669"/>
    <property type="project" value="UniProtKB-SubCell"/>
</dbReference>
<keyword evidence="8" id="KW-1185">Reference proteome</keyword>
<organism evidence="7 8">
    <name type="scientific">Scytalidium lignicola</name>
    <name type="common">Hyphomycete</name>
    <dbReference type="NCBI Taxonomy" id="5539"/>
    <lineage>
        <taxon>Eukaryota</taxon>
        <taxon>Fungi</taxon>
        <taxon>Dikarya</taxon>
        <taxon>Ascomycota</taxon>
        <taxon>Pezizomycotina</taxon>
        <taxon>Leotiomycetes</taxon>
        <taxon>Leotiomycetes incertae sedis</taxon>
        <taxon>Scytalidium</taxon>
    </lineage>
</organism>
<evidence type="ECO:0000313" key="8">
    <source>
        <dbReference type="Proteomes" id="UP000258309"/>
    </source>
</evidence>
<feature type="region of interest" description="Disordered" evidence="5">
    <location>
        <begin position="677"/>
        <end position="720"/>
    </location>
</feature>
<feature type="compositionally biased region" description="Polar residues" evidence="5">
    <location>
        <begin position="90"/>
        <end position="107"/>
    </location>
</feature>
<accession>A0A3E2HQ04</accession>
<reference evidence="7 8" key="1">
    <citation type="submission" date="2018-05" db="EMBL/GenBank/DDBJ databases">
        <title>Draft genome sequence of Scytalidium lignicola DSM 105466, a ubiquitous saprotrophic fungus.</title>
        <authorList>
            <person name="Buettner E."/>
            <person name="Gebauer A.M."/>
            <person name="Hofrichter M."/>
            <person name="Liers C."/>
            <person name="Kellner H."/>
        </authorList>
    </citation>
    <scope>NUCLEOTIDE SEQUENCE [LARGE SCALE GENOMIC DNA]</scope>
    <source>
        <strain evidence="7 8">DSM 105466</strain>
    </source>
</reference>
<dbReference type="Proteomes" id="UP000258309">
    <property type="component" value="Unassembled WGS sequence"/>
</dbReference>
<dbReference type="PANTHER" id="PTHR46515:SF1">
    <property type="entry name" value="TATA ELEMENT MODULATORY FACTOR"/>
    <property type="match status" value="1"/>
</dbReference>
<gene>
    <name evidence="7" type="ORF">B7463_g1007</name>
</gene>
<evidence type="ECO:0000259" key="6">
    <source>
        <dbReference type="Pfam" id="PF12325"/>
    </source>
</evidence>
<feature type="domain" description="TATA element modulatory factor 1 TATA binding" evidence="6">
    <location>
        <begin position="755"/>
        <end position="868"/>
    </location>
</feature>
<sequence>MAAPVKQASRWGSFLQQAVAGVESRLDTILAEAEEPSKGNKPAPATTPAPKPNTGNSRSSSSTRTSDRLQERLARAVAAKNKAQSGEPLDTSSNAPSRTGSPVTNIGSPRGSIEVGSVKVDEANDEPAASSQEESNKNETRGEHLAIAQPVPTSTQKPVSIENPVNGLMKQLEDASMPRLSTDSDGSSRLRDSIDLAGSQALDPPSMVAPTSSESSEEELSHSKPQVDYETQFKQLQGDYEASELQRQEEVHGYIERIDALQAKLQYLAKESAEAARKSADDASPGSLQKKLAEKEEQIALLMQEGQQLSKNELKHLTTIKKLRGKIGEDSKELADAKKKQEKAEKDVSILIGKLNKSEQSEKRLNEKQKSVMQLQKEIELLQTERASKDASIADLRTQLEQTIAQGKEAENQAAQEALDQEKKRVAELEEEIASLKIEKNLVVDRGQARIKELKEKMERDAEHSRMSLLEMKTEQQMLESKLEVMRARAEEVSSGATGDAQAKLLRQIETLQTQYAVASENWQGIEASLIARVANLEKERDGATQRETEIRRKAREVTLKSKHNEEDLEETKSKIASFQHEIAAQRARIDSLQQRAETAEAALKEARATFDEERLAWKSEIQQRIDEERQRWQEEAPTTGSLGYTRAESPIASSRRGLTSEYLGLQNLQIRRASARSVTSDIPGPEKIFGRRPSVQPPRSSGQATPVRQDSMQSLGVNGEVPRTPSIHTMDHDDNDFFENIVSSPQQTMHDMVSVSTAGAGPTVQLVERMSSAVRRLESEKVATKEDIARLTAQRDEARAEIVALMRGIEEKKSLDVRITQLEEENANLNSRYQTTLEMLGEKSELVDELRSDIDDIKAMYRELVERTVR</sequence>
<feature type="non-terminal residue" evidence="7">
    <location>
        <position position="871"/>
    </location>
</feature>
<feature type="compositionally biased region" description="Basic and acidic residues" evidence="5">
    <location>
        <begin position="134"/>
        <end position="144"/>
    </location>
</feature>
<keyword evidence="2" id="KW-0333">Golgi apparatus</keyword>
<proteinExistence type="predicted"/>
<feature type="compositionally biased region" description="Basic and acidic residues" evidence="5">
    <location>
        <begin position="65"/>
        <end position="74"/>
    </location>
</feature>
<dbReference type="EMBL" id="NCSJ02000009">
    <property type="protein sequence ID" value="RFU35417.1"/>
    <property type="molecule type" value="Genomic_DNA"/>
</dbReference>
<dbReference type="AlphaFoldDB" id="A0A3E2HQ04"/>
<feature type="compositionally biased region" description="Basic and acidic residues" evidence="5">
    <location>
        <begin position="271"/>
        <end position="281"/>
    </location>
</feature>
<evidence type="ECO:0000256" key="1">
    <source>
        <dbReference type="ARBA" id="ARBA00004555"/>
    </source>
</evidence>
<dbReference type="OMA" id="EEMHGYI"/>
<dbReference type="GO" id="GO:0005783">
    <property type="term" value="C:endoplasmic reticulum"/>
    <property type="evidence" value="ECO:0007669"/>
    <property type="project" value="TreeGrafter"/>
</dbReference>
<feature type="compositionally biased region" description="Polar residues" evidence="5">
    <location>
        <begin position="698"/>
        <end position="717"/>
    </location>
</feature>
<feature type="region of interest" description="Disordered" evidence="5">
    <location>
        <begin position="30"/>
        <end position="230"/>
    </location>
</feature>
<feature type="compositionally biased region" description="Low complexity" evidence="5">
    <location>
        <begin position="52"/>
        <end position="64"/>
    </location>
</feature>